<keyword evidence="3" id="KW-1185">Reference proteome</keyword>
<dbReference type="InterPro" id="IPR036047">
    <property type="entry name" value="F-box-like_dom_sf"/>
</dbReference>
<accession>A0AAV5X2P3</accession>
<comment type="caution">
    <text evidence="2">The sequence shown here is derived from an EMBL/GenBank/DDBJ whole genome shotgun (WGS) entry which is preliminary data.</text>
</comment>
<evidence type="ECO:0000259" key="1">
    <source>
        <dbReference type="Pfam" id="PF00646"/>
    </source>
</evidence>
<feature type="domain" description="F-box" evidence="1">
    <location>
        <begin position="2"/>
        <end position="33"/>
    </location>
</feature>
<protein>
    <recommendedName>
        <fullName evidence="1">F-box domain-containing protein</fullName>
    </recommendedName>
</protein>
<dbReference type="AlphaFoldDB" id="A0AAV5X2P3"/>
<evidence type="ECO:0000313" key="2">
    <source>
        <dbReference type="EMBL" id="GMT36868.1"/>
    </source>
</evidence>
<name>A0AAV5X2P3_9BILA</name>
<dbReference type="CDD" id="cd09917">
    <property type="entry name" value="F-box_SF"/>
    <property type="match status" value="1"/>
</dbReference>
<proteinExistence type="predicted"/>
<gene>
    <name evidence="2" type="ORF">PFISCL1PPCAC_28165</name>
</gene>
<evidence type="ECO:0000313" key="3">
    <source>
        <dbReference type="Proteomes" id="UP001432322"/>
    </source>
</evidence>
<dbReference type="InterPro" id="IPR001810">
    <property type="entry name" value="F-box_dom"/>
</dbReference>
<dbReference type="SUPFAM" id="SSF81383">
    <property type="entry name" value="F-box domain"/>
    <property type="match status" value="1"/>
</dbReference>
<dbReference type="Pfam" id="PF00646">
    <property type="entry name" value="F-box"/>
    <property type="match status" value="1"/>
</dbReference>
<sequence>MLLHIFSFLSGNTILINLRSVCKHWKNTLGSTKNLILVPQIRIPTYGFLIEQKRNGTAITIELTRLDYTEHGEYYNHFHLYSTHEFGPRFFVELTKALSVYSPRFLSMIKFHVTKSFLVNFAAVLEKFPVIQEILFASSPEPSHDFPKSLNSPRITFDDDIDATILQRLAWNSANLRGISSAHTTEGFLAAKINGRSSANRNEIRTVQFDFDALVQNRRYDIPTVRLTMAGFEMLGSFHNEYAVTSIVDLLDAAERRGKTGITFYWQISIIETPQELKMIVEHRYAVQFKRRSLNWHTVTLKTKTCEITAYFFEDLGRYVVLAGLADSAKRAIDHSHHSR</sequence>
<reference evidence="2" key="1">
    <citation type="submission" date="2023-10" db="EMBL/GenBank/DDBJ databases">
        <title>Genome assembly of Pristionchus species.</title>
        <authorList>
            <person name="Yoshida K."/>
            <person name="Sommer R.J."/>
        </authorList>
    </citation>
    <scope>NUCLEOTIDE SEQUENCE</scope>
    <source>
        <strain evidence="2">RS5133</strain>
    </source>
</reference>
<organism evidence="2 3">
    <name type="scientific">Pristionchus fissidentatus</name>
    <dbReference type="NCBI Taxonomy" id="1538716"/>
    <lineage>
        <taxon>Eukaryota</taxon>
        <taxon>Metazoa</taxon>
        <taxon>Ecdysozoa</taxon>
        <taxon>Nematoda</taxon>
        <taxon>Chromadorea</taxon>
        <taxon>Rhabditida</taxon>
        <taxon>Rhabditina</taxon>
        <taxon>Diplogasteromorpha</taxon>
        <taxon>Diplogasteroidea</taxon>
        <taxon>Neodiplogasteridae</taxon>
        <taxon>Pristionchus</taxon>
    </lineage>
</organism>
<dbReference type="EMBL" id="BTSY01000007">
    <property type="protein sequence ID" value="GMT36868.1"/>
    <property type="molecule type" value="Genomic_DNA"/>
</dbReference>
<dbReference type="Proteomes" id="UP001432322">
    <property type="component" value="Unassembled WGS sequence"/>
</dbReference>